<name>A0AAE9SFN5_9FLAO</name>
<keyword evidence="1" id="KW-0813">Transport</keyword>
<dbReference type="Proteomes" id="UP001056837">
    <property type="component" value="Chromosome"/>
</dbReference>
<dbReference type="PROSITE" id="PS52016">
    <property type="entry name" value="TONB_DEPENDENT_REC_3"/>
    <property type="match status" value="1"/>
</dbReference>
<evidence type="ECO:0000313" key="5">
    <source>
        <dbReference type="EMBL" id="UTD16365.1"/>
    </source>
</evidence>
<dbReference type="InterPro" id="IPR039426">
    <property type="entry name" value="TonB-dep_rcpt-like"/>
</dbReference>
<feature type="signal peptide" evidence="2">
    <location>
        <begin position="1"/>
        <end position="22"/>
    </location>
</feature>
<keyword evidence="1" id="KW-0998">Cell outer membrane</keyword>
<reference evidence="5" key="2">
    <citation type="submission" date="2020-04" db="EMBL/GenBank/DDBJ databases">
        <title>Tenacibaculum mesophilum bac2.</title>
        <authorList>
            <person name="Li M."/>
        </authorList>
    </citation>
    <scope>NUCLEOTIDE SEQUENCE</scope>
    <source>
        <strain evidence="5">Bac2</strain>
    </source>
</reference>
<dbReference type="InterPro" id="IPR012910">
    <property type="entry name" value="Plug_dom"/>
</dbReference>
<organism evidence="5 7">
    <name type="scientific">Tenacibaculum mesophilum</name>
    <dbReference type="NCBI Taxonomy" id="104268"/>
    <lineage>
        <taxon>Bacteria</taxon>
        <taxon>Pseudomonadati</taxon>
        <taxon>Bacteroidota</taxon>
        <taxon>Flavobacteriia</taxon>
        <taxon>Flavobacteriales</taxon>
        <taxon>Flavobacteriaceae</taxon>
        <taxon>Tenacibaculum</taxon>
    </lineage>
</organism>
<evidence type="ECO:0000313" key="6">
    <source>
        <dbReference type="Proteomes" id="UP000269693"/>
    </source>
</evidence>
<keyword evidence="1" id="KW-0812">Transmembrane</keyword>
<keyword evidence="1" id="KW-1134">Transmembrane beta strand</keyword>
<comment type="similarity">
    <text evidence="1">Belongs to the TonB-dependent receptor family.</text>
</comment>
<evidence type="ECO:0000313" key="7">
    <source>
        <dbReference type="Proteomes" id="UP001056837"/>
    </source>
</evidence>
<dbReference type="Pfam" id="PF07715">
    <property type="entry name" value="Plug"/>
    <property type="match status" value="1"/>
</dbReference>
<keyword evidence="2" id="KW-0732">Signal</keyword>
<feature type="chain" id="PRO_5042097571" evidence="2">
    <location>
        <begin position="23"/>
        <end position="202"/>
    </location>
</feature>
<dbReference type="EMBL" id="CP050861">
    <property type="protein sequence ID" value="UTD16365.1"/>
    <property type="molecule type" value="Genomic_DNA"/>
</dbReference>
<gene>
    <name evidence="4" type="ORF">D6200_14485</name>
    <name evidence="5" type="ORF">HER15_13175</name>
</gene>
<dbReference type="Gene3D" id="2.170.130.10">
    <property type="entry name" value="TonB-dependent receptor, plug domain"/>
    <property type="match status" value="1"/>
</dbReference>
<keyword evidence="5" id="KW-0675">Receptor</keyword>
<dbReference type="EMBL" id="CP032544">
    <property type="protein sequence ID" value="AZJ33709.1"/>
    <property type="molecule type" value="Genomic_DNA"/>
</dbReference>
<dbReference type="GO" id="GO:0009279">
    <property type="term" value="C:cell outer membrane"/>
    <property type="evidence" value="ECO:0007669"/>
    <property type="project" value="UniProtKB-SubCell"/>
</dbReference>
<dbReference type="Proteomes" id="UP000269693">
    <property type="component" value="Chromosome"/>
</dbReference>
<evidence type="ECO:0000313" key="4">
    <source>
        <dbReference type="EMBL" id="AZJ33709.1"/>
    </source>
</evidence>
<dbReference type="InterPro" id="IPR037066">
    <property type="entry name" value="Plug_dom_sf"/>
</dbReference>
<dbReference type="RefSeq" id="WP_073181619.1">
    <property type="nucleotide sequence ID" value="NZ_CP032544.1"/>
</dbReference>
<comment type="subcellular location">
    <subcellularLocation>
        <location evidence="1">Cell outer membrane</location>
        <topology evidence="1">Multi-pass membrane protein</topology>
    </subcellularLocation>
</comment>
<sequence>MYTKILLLITSLVFCFSISSQTKKLTINVVNNKSQPIPGAIILFDNVRQKSWTNSKGVFKIKISEAPKEISAFSPKVGIKKIKYNNEKEITITIDEKNDLTLVGNTNVKNISTSQYRNIYDYIRGKVPGVLVGADNTILIRGYNTVNGNSTPLFVINNNAVDQSVFSDIVPSNIISIRILKGPEAAKYGSRGAHGVIEVIRH</sequence>
<keyword evidence="1" id="KW-0472">Membrane</keyword>
<keyword evidence="6" id="KW-1185">Reference proteome</keyword>
<reference evidence="4 6" key="1">
    <citation type="submission" date="2018-09" db="EMBL/GenBank/DDBJ databases">
        <title>Insights into the microbiota of Asian seabass (Lates calcarifer) with tenacibaculosis symptoms and description of sp. nov. Tenacibaculum singaporense.</title>
        <authorList>
            <person name="Miyake S."/>
            <person name="Soh M."/>
            <person name="Azman M.N."/>
            <person name="Ngoh S.Y."/>
            <person name="Orban L."/>
            <person name="Seedorf H."/>
        </authorList>
    </citation>
    <scope>NUCLEOTIDE SEQUENCE [LARGE SCALE GENOMIC DNA]</scope>
    <source>
        <strain evidence="4 6">DSM 13764</strain>
    </source>
</reference>
<dbReference type="AlphaFoldDB" id="A0AAE9SFN5"/>
<evidence type="ECO:0000259" key="3">
    <source>
        <dbReference type="Pfam" id="PF07715"/>
    </source>
</evidence>
<dbReference type="SUPFAM" id="SSF56935">
    <property type="entry name" value="Porins"/>
    <property type="match status" value="1"/>
</dbReference>
<evidence type="ECO:0000256" key="1">
    <source>
        <dbReference type="PROSITE-ProRule" id="PRU01360"/>
    </source>
</evidence>
<proteinExistence type="inferred from homology"/>
<evidence type="ECO:0000256" key="2">
    <source>
        <dbReference type="SAM" id="SignalP"/>
    </source>
</evidence>
<protein>
    <submittedName>
        <fullName evidence="5">TonB-dependent receptor plug domain-containing protein</fullName>
    </submittedName>
</protein>
<feature type="domain" description="TonB-dependent receptor plug" evidence="3">
    <location>
        <begin position="109"/>
        <end position="196"/>
    </location>
</feature>
<accession>A0AAE9SFN5</accession>